<dbReference type="Proteomes" id="UP000587211">
    <property type="component" value="Unassembled WGS sequence"/>
</dbReference>
<dbReference type="AlphaFoldDB" id="A0A8I0KMQ0"/>
<protein>
    <submittedName>
        <fullName evidence="5">Phosphoribosyltransferase</fullName>
    </submittedName>
</protein>
<dbReference type="PANTHER" id="PTHR43363">
    <property type="entry name" value="HYPOXANTHINE PHOSPHORIBOSYLTRANSFERASE"/>
    <property type="match status" value="1"/>
</dbReference>
<dbReference type="GO" id="GO:0016757">
    <property type="term" value="F:glycosyltransferase activity"/>
    <property type="evidence" value="ECO:0007669"/>
    <property type="project" value="UniProtKB-KW"/>
</dbReference>
<dbReference type="Proteomes" id="UP000659061">
    <property type="component" value="Unassembled WGS sequence"/>
</dbReference>
<sequence length="164" mass="18047">MDHEREILTWDTYGVAVRELAQAVADSGFEPDIVLGIARGGLIPAGSVAYALDCKHLFTMNVEFYTGVGTTRDEPTLLPPFLDLAELDDLSVLVVDDVADSGKTLELVVRVCSEHAGAVRSAVIYEKPRTLLTPDYAWRRTDQWINFPWSSEPVITPRTGVVDA</sequence>
<dbReference type="EMBL" id="JACWMT010000003">
    <property type="protein sequence ID" value="MBD1271403.1"/>
    <property type="molecule type" value="Genomic_DNA"/>
</dbReference>
<evidence type="ECO:0000313" key="8">
    <source>
        <dbReference type="Proteomes" id="UP000659061"/>
    </source>
</evidence>
<reference evidence="6 7" key="1">
    <citation type="submission" date="2020-07" db="EMBL/GenBank/DDBJ databases">
        <title>Sequencing the genomes of 1000 actinobacteria strains.</title>
        <authorList>
            <person name="Klenk H.-P."/>
        </authorList>
    </citation>
    <scope>NUCLEOTIDE SEQUENCE [LARGE SCALE GENOMIC DNA]</scope>
    <source>
        <strain evidence="6 7">DSM 19087</strain>
    </source>
</reference>
<feature type="domain" description="Phosphoribosyltransferase" evidence="3">
    <location>
        <begin position="6"/>
        <end position="150"/>
    </location>
</feature>
<evidence type="ECO:0000313" key="4">
    <source>
        <dbReference type="EMBL" id="MBD1270465.1"/>
    </source>
</evidence>
<organism evidence="5 8">
    <name type="scientific">Aeromicrobium tamlense</name>
    <dbReference type="NCBI Taxonomy" id="375541"/>
    <lineage>
        <taxon>Bacteria</taxon>
        <taxon>Bacillati</taxon>
        <taxon>Actinomycetota</taxon>
        <taxon>Actinomycetes</taxon>
        <taxon>Propionibacteriales</taxon>
        <taxon>Nocardioidaceae</taxon>
        <taxon>Aeromicrobium</taxon>
    </lineage>
</organism>
<evidence type="ECO:0000259" key="3">
    <source>
        <dbReference type="Pfam" id="PF00156"/>
    </source>
</evidence>
<keyword evidence="7" id="KW-1185">Reference proteome</keyword>
<dbReference type="RefSeq" id="WP_179424321.1">
    <property type="nucleotide sequence ID" value="NZ_BAAAMP010000001.1"/>
</dbReference>
<comment type="caution">
    <text evidence="5">The sequence shown here is derived from an EMBL/GenBank/DDBJ whole genome shotgun (WGS) entry which is preliminary data.</text>
</comment>
<keyword evidence="2 5" id="KW-0808">Transferase</keyword>
<dbReference type="EMBL" id="JACBZN010000001">
    <property type="protein sequence ID" value="NYI37852.1"/>
    <property type="molecule type" value="Genomic_DNA"/>
</dbReference>
<evidence type="ECO:0000313" key="5">
    <source>
        <dbReference type="EMBL" id="MBD1271403.1"/>
    </source>
</evidence>
<evidence type="ECO:0000256" key="1">
    <source>
        <dbReference type="ARBA" id="ARBA00022676"/>
    </source>
</evidence>
<evidence type="ECO:0000313" key="7">
    <source>
        <dbReference type="Proteomes" id="UP000587211"/>
    </source>
</evidence>
<dbReference type="Pfam" id="PF00156">
    <property type="entry name" value="Pribosyltran"/>
    <property type="match status" value="1"/>
</dbReference>
<name>A0A8I0KMQ0_9ACTN</name>
<dbReference type="SUPFAM" id="SSF53271">
    <property type="entry name" value="PRTase-like"/>
    <property type="match status" value="1"/>
</dbReference>
<evidence type="ECO:0000313" key="6">
    <source>
        <dbReference type="EMBL" id="NYI37852.1"/>
    </source>
</evidence>
<dbReference type="InterPro" id="IPR029057">
    <property type="entry name" value="PRTase-like"/>
</dbReference>
<dbReference type="PANTHER" id="PTHR43363:SF1">
    <property type="entry name" value="HYPOXANTHINE-GUANINE PHOSPHORIBOSYLTRANSFERASE"/>
    <property type="match status" value="1"/>
</dbReference>
<dbReference type="InterPro" id="IPR000836">
    <property type="entry name" value="PRTase_dom"/>
</dbReference>
<proteinExistence type="predicted"/>
<dbReference type="CDD" id="cd06223">
    <property type="entry name" value="PRTases_typeI"/>
    <property type="match status" value="1"/>
</dbReference>
<reference evidence="5" key="2">
    <citation type="submission" date="2020-09" db="EMBL/GenBank/DDBJ databases">
        <title>Novel species in genus Aeromicrobium.</title>
        <authorList>
            <person name="Zhang G."/>
        </authorList>
    </citation>
    <scope>NUCLEOTIDE SEQUENCE</scope>
    <source>
        <strain evidence="5">SSW1-57</strain>
    </source>
</reference>
<dbReference type="EMBL" id="JACWMT010000002">
    <property type="protein sequence ID" value="MBD1270465.1"/>
    <property type="molecule type" value="Genomic_DNA"/>
</dbReference>
<accession>A0A8I0KMQ0</accession>
<keyword evidence="1 5" id="KW-0328">Glycosyltransferase</keyword>
<dbReference type="Gene3D" id="3.40.50.2020">
    <property type="match status" value="1"/>
</dbReference>
<gene>
    <name evidence="6" type="ORF">BJ975_001227</name>
    <name evidence="4" type="ORF">IDH50_09510</name>
    <name evidence="5" type="ORF">IDH50_14250</name>
</gene>
<evidence type="ECO:0000256" key="2">
    <source>
        <dbReference type="ARBA" id="ARBA00022679"/>
    </source>
</evidence>